<dbReference type="Pfam" id="PF01191">
    <property type="entry name" value="RNA_pol_Rpb5_C"/>
    <property type="match status" value="1"/>
</dbReference>
<evidence type="ECO:0000256" key="4">
    <source>
        <dbReference type="ARBA" id="ARBA00025765"/>
    </source>
</evidence>
<dbReference type="OrthoDB" id="248779at2759"/>
<dbReference type="GeneID" id="17323841"/>
<evidence type="ECO:0000313" key="7">
    <source>
        <dbReference type="EMBL" id="CDF36304.1"/>
    </source>
</evidence>
<evidence type="ECO:0000256" key="3">
    <source>
        <dbReference type="ARBA" id="ARBA00023242"/>
    </source>
</evidence>
<evidence type="ECO:0000256" key="1">
    <source>
        <dbReference type="ARBA" id="ARBA00004123"/>
    </source>
</evidence>
<organism evidence="7 8">
    <name type="scientific">Chondrus crispus</name>
    <name type="common">Carrageen Irish moss</name>
    <name type="synonym">Polymorpha crispa</name>
    <dbReference type="NCBI Taxonomy" id="2769"/>
    <lineage>
        <taxon>Eukaryota</taxon>
        <taxon>Rhodophyta</taxon>
        <taxon>Florideophyceae</taxon>
        <taxon>Rhodymeniophycidae</taxon>
        <taxon>Gigartinales</taxon>
        <taxon>Gigartinaceae</taxon>
        <taxon>Chondrus</taxon>
    </lineage>
</organism>
<dbReference type="GO" id="GO:0005736">
    <property type="term" value="C:RNA polymerase I complex"/>
    <property type="evidence" value="ECO:0007669"/>
    <property type="project" value="TreeGrafter"/>
</dbReference>
<dbReference type="Gene3D" id="3.40.1340.10">
    <property type="entry name" value="RNA polymerase, Rpb5, N-terminal domain"/>
    <property type="match status" value="1"/>
</dbReference>
<dbReference type="InterPro" id="IPR014381">
    <property type="entry name" value="Arch_Rpo5/euc_Rpb5"/>
</dbReference>
<dbReference type="InterPro" id="IPR020608">
    <property type="entry name" value="RNA_pol_subH/Rpb5_CS"/>
</dbReference>
<dbReference type="Gramene" id="CDF36304">
    <property type="protein sequence ID" value="CDF36304"/>
    <property type="gene ID" value="CHC_T00009547001"/>
</dbReference>
<sequence length="217" mass="25318">MDEESTEQDISRLFRIRRTILEMLSDRGYAVLNSEEDLLQPREVFAREFITQNYNRESLTLLRQKKDDDKDQIYVFFPEEIKNKPLGVKPLLERGKRMERDGVRHAIIVLETGLTPYAKKTVAELNSGDQARMEIFIENELIVNITKHILVPKHDVLSADEKKALLRRYKLKESQLPRIQKTDPIARYYGLTHGNVVKITRPSETAGRYVTYRLCVG</sequence>
<dbReference type="GO" id="GO:0042797">
    <property type="term" value="P:tRNA transcription by RNA polymerase III"/>
    <property type="evidence" value="ECO:0007669"/>
    <property type="project" value="TreeGrafter"/>
</dbReference>
<evidence type="ECO:0000256" key="2">
    <source>
        <dbReference type="ARBA" id="ARBA00023163"/>
    </source>
</evidence>
<dbReference type="AlphaFoldDB" id="R7QDZ3"/>
<dbReference type="Proteomes" id="UP000012073">
    <property type="component" value="Unassembled WGS sequence"/>
</dbReference>
<dbReference type="GO" id="GO:0005666">
    <property type="term" value="C:RNA polymerase III complex"/>
    <property type="evidence" value="ECO:0007669"/>
    <property type="project" value="TreeGrafter"/>
</dbReference>
<dbReference type="SUPFAM" id="SSF55287">
    <property type="entry name" value="RPB5-like RNA polymerase subunit"/>
    <property type="match status" value="1"/>
</dbReference>
<keyword evidence="2" id="KW-0804">Transcription</keyword>
<dbReference type="STRING" id="2769.R7QDZ3"/>
<dbReference type="RefSeq" id="XP_005716123.1">
    <property type="nucleotide sequence ID" value="XM_005716066.1"/>
</dbReference>
<proteinExistence type="inferred from homology"/>
<dbReference type="FunFam" id="3.40.1340.10:FF:000001">
    <property type="entry name" value="DNA-directed RNA polymerases I, II, and III subunit RPABC1"/>
    <property type="match status" value="1"/>
</dbReference>
<feature type="domain" description="RNA polymerase Rpb5 N-terminal" evidence="6">
    <location>
        <begin position="7"/>
        <end position="89"/>
    </location>
</feature>
<dbReference type="GO" id="GO:0005665">
    <property type="term" value="C:RNA polymerase II, core complex"/>
    <property type="evidence" value="ECO:0007669"/>
    <property type="project" value="TreeGrafter"/>
</dbReference>
<evidence type="ECO:0000259" key="6">
    <source>
        <dbReference type="Pfam" id="PF03871"/>
    </source>
</evidence>
<keyword evidence="8" id="KW-1185">Reference proteome</keyword>
<dbReference type="HAMAP" id="MF_00025">
    <property type="entry name" value="RNApol_Rpo5_RPB5"/>
    <property type="match status" value="1"/>
</dbReference>
<name>R7QDZ3_CHOCR</name>
<dbReference type="PANTHER" id="PTHR10535:SF0">
    <property type="entry name" value="DNA-DIRECTED RNA POLYMERASES I, II, AND III SUBUNIT RPABC1"/>
    <property type="match status" value="1"/>
</dbReference>
<dbReference type="SUPFAM" id="SSF53036">
    <property type="entry name" value="Eukaryotic RPB5 N-terminal domain"/>
    <property type="match status" value="1"/>
</dbReference>
<dbReference type="NCBIfam" id="NF007129">
    <property type="entry name" value="PRK09570.1"/>
    <property type="match status" value="1"/>
</dbReference>
<evidence type="ECO:0000259" key="5">
    <source>
        <dbReference type="Pfam" id="PF01191"/>
    </source>
</evidence>
<dbReference type="EMBL" id="HG001769">
    <property type="protein sequence ID" value="CDF36304.1"/>
    <property type="molecule type" value="Genomic_DNA"/>
</dbReference>
<dbReference type="Pfam" id="PF03871">
    <property type="entry name" value="RNA_pol_Rpb5_N"/>
    <property type="match status" value="1"/>
</dbReference>
<evidence type="ECO:0000313" key="8">
    <source>
        <dbReference type="Proteomes" id="UP000012073"/>
    </source>
</evidence>
<dbReference type="PhylomeDB" id="R7QDZ3"/>
<protein>
    <submittedName>
        <fullName evidence="7">RNA polymerase I, II, III common subunit</fullName>
    </submittedName>
</protein>
<dbReference type="PIRSF" id="PIRSF000747">
    <property type="entry name" value="RPB5"/>
    <property type="match status" value="1"/>
</dbReference>
<feature type="domain" description="RNA polymerase subunit H/Rpb5 C-terminal" evidence="5">
    <location>
        <begin position="143"/>
        <end position="215"/>
    </location>
</feature>
<dbReference type="InterPro" id="IPR035913">
    <property type="entry name" value="RPB5-like_sf"/>
</dbReference>
<dbReference type="GO" id="GO:0003677">
    <property type="term" value="F:DNA binding"/>
    <property type="evidence" value="ECO:0007669"/>
    <property type="project" value="InterPro"/>
</dbReference>
<dbReference type="InterPro" id="IPR000783">
    <property type="entry name" value="RNA_pol_subH/Rpb5_C"/>
</dbReference>
<dbReference type="InterPro" id="IPR005571">
    <property type="entry name" value="RNA_pol_Rpb5_N"/>
</dbReference>
<dbReference type="GO" id="GO:0006362">
    <property type="term" value="P:transcription elongation by RNA polymerase I"/>
    <property type="evidence" value="ECO:0007669"/>
    <property type="project" value="TreeGrafter"/>
</dbReference>
<dbReference type="KEGG" id="ccp:CHC_T00009547001"/>
<dbReference type="PROSITE" id="PS01110">
    <property type="entry name" value="RNA_POL_H_23KD"/>
    <property type="match status" value="1"/>
</dbReference>
<reference evidence="8" key="1">
    <citation type="journal article" date="2013" name="Proc. Natl. Acad. Sci. U.S.A.">
        <title>Genome structure and metabolic features in the red seaweed Chondrus crispus shed light on evolution of the Archaeplastida.</title>
        <authorList>
            <person name="Collen J."/>
            <person name="Porcel B."/>
            <person name="Carre W."/>
            <person name="Ball S.G."/>
            <person name="Chaparro C."/>
            <person name="Tonon T."/>
            <person name="Barbeyron T."/>
            <person name="Michel G."/>
            <person name="Noel B."/>
            <person name="Valentin K."/>
            <person name="Elias M."/>
            <person name="Artiguenave F."/>
            <person name="Arun A."/>
            <person name="Aury J.M."/>
            <person name="Barbosa-Neto J.F."/>
            <person name="Bothwell J.H."/>
            <person name="Bouget F.Y."/>
            <person name="Brillet L."/>
            <person name="Cabello-Hurtado F."/>
            <person name="Capella-Gutierrez S."/>
            <person name="Charrier B."/>
            <person name="Cladiere L."/>
            <person name="Cock J.M."/>
            <person name="Coelho S.M."/>
            <person name="Colleoni C."/>
            <person name="Czjzek M."/>
            <person name="Da Silva C."/>
            <person name="Delage L."/>
            <person name="Denoeud F."/>
            <person name="Deschamps P."/>
            <person name="Dittami S.M."/>
            <person name="Gabaldon T."/>
            <person name="Gachon C.M."/>
            <person name="Groisillier A."/>
            <person name="Herve C."/>
            <person name="Jabbari K."/>
            <person name="Katinka M."/>
            <person name="Kloareg B."/>
            <person name="Kowalczyk N."/>
            <person name="Labadie K."/>
            <person name="Leblanc C."/>
            <person name="Lopez P.J."/>
            <person name="McLachlan D.H."/>
            <person name="Meslet-Cladiere L."/>
            <person name="Moustafa A."/>
            <person name="Nehr Z."/>
            <person name="Nyvall Collen P."/>
            <person name="Panaud O."/>
            <person name="Partensky F."/>
            <person name="Poulain J."/>
            <person name="Rensing S.A."/>
            <person name="Rousvoal S."/>
            <person name="Samson G."/>
            <person name="Symeonidi A."/>
            <person name="Weissenbach J."/>
            <person name="Zambounis A."/>
            <person name="Wincker P."/>
            <person name="Boyen C."/>
        </authorList>
    </citation>
    <scope>NUCLEOTIDE SEQUENCE [LARGE SCALE GENOMIC DNA]</scope>
    <source>
        <strain evidence="8">cv. Stackhouse</strain>
    </source>
</reference>
<gene>
    <name evidence="7" type="ORF">CHC_T00009547001</name>
</gene>
<keyword evidence="3" id="KW-0539">Nucleus</keyword>
<comment type="subcellular location">
    <subcellularLocation>
        <location evidence="1">Nucleus</location>
    </subcellularLocation>
</comment>
<dbReference type="Gene3D" id="3.90.940.20">
    <property type="entry name" value="RPB5-like RNA polymerase subunit"/>
    <property type="match status" value="1"/>
</dbReference>
<accession>R7QDZ3</accession>
<dbReference type="InterPro" id="IPR036710">
    <property type="entry name" value="RNA_pol_Rpb5_N_sf"/>
</dbReference>
<dbReference type="GO" id="GO:0003899">
    <property type="term" value="F:DNA-directed RNA polymerase activity"/>
    <property type="evidence" value="ECO:0007669"/>
    <property type="project" value="InterPro"/>
</dbReference>
<comment type="similarity">
    <text evidence="4">Belongs to the archaeal Rpo5/eukaryotic RPB5 RNA polymerase subunit family.</text>
</comment>
<dbReference type="PANTHER" id="PTHR10535">
    <property type="entry name" value="DNA-DIRECTED RNA POLYMERASES I, II, AND III SUBUNIT RPABC1"/>
    <property type="match status" value="1"/>
</dbReference>
<dbReference type="OMA" id="VRDRGYF"/>
<dbReference type="FunFam" id="3.90.940.20:FF:000001">
    <property type="entry name" value="DNA-directed RNA polymerases I, II, and III subunit RPABC1"/>
    <property type="match status" value="1"/>
</dbReference>
<dbReference type="GO" id="GO:0006366">
    <property type="term" value="P:transcription by RNA polymerase II"/>
    <property type="evidence" value="ECO:0007669"/>
    <property type="project" value="TreeGrafter"/>
</dbReference>